<feature type="domain" description="Major facilitator superfamily (MFS) profile" evidence="8">
    <location>
        <begin position="23"/>
        <end position="433"/>
    </location>
</feature>
<evidence type="ECO:0000256" key="4">
    <source>
        <dbReference type="ARBA" id="ARBA00022692"/>
    </source>
</evidence>
<dbReference type="Pfam" id="PF07690">
    <property type="entry name" value="MFS_1"/>
    <property type="match status" value="1"/>
</dbReference>
<evidence type="ECO:0000256" key="3">
    <source>
        <dbReference type="ARBA" id="ARBA00022475"/>
    </source>
</evidence>
<evidence type="ECO:0000256" key="6">
    <source>
        <dbReference type="ARBA" id="ARBA00023136"/>
    </source>
</evidence>
<keyword evidence="6 7" id="KW-0472">Membrane</keyword>
<dbReference type="PANTHER" id="PTHR43045">
    <property type="entry name" value="SHIKIMATE TRANSPORTER"/>
    <property type="match status" value="1"/>
</dbReference>
<keyword evidence="3" id="KW-1003">Cell membrane</keyword>
<protein>
    <submittedName>
        <fullName evidence="9">MFS family permease</fullName>
    </submittedName>
</protein>
<dbReference type="Pfam" id="PF00083">
    <property type="entry name" value="Sugar_tr"/>
    <property type="match status" value="1"/>
</dbReference>
<feature type="transmembrane region" description="Helical" evidence="7">
    <location>
        <begin position="126"/>
        <end position="149"/>
    </location>
</feature>
<comment type="subcellular location">
    <subcellularLocation>
        <location evidence="1">Cell membrane</location>
        <topology evidence="1">Multi-pass membrane protein</topology>
    </subcellularLocation>
</comment>
<dbReference type="EMBL" id="JAVDUM010000001">
    <property type="protein sequence ID" value="MDR6865680.1"/>
    <property type="molecule type" value="Genomic_DNA"/>
</dbReference>
<dbReference type="InterPro" id="IPR036259">
    <property type="entry name" value="MFS_trans_sf"/>
</dbReference>
<feature type="transmembrane region" description="Helical" evidence="7">
    <location>
        <begin position="341"/>
        <end position="368"/>
    </location>
</feature>
<accession>A0ABU1S818</accession>
<feature type="transmembrane region" description="Helical" evidence="7">
    <location>
        <begin position="318"/>
        <end position="335"/>
    </location>
</feature>
<feature type="transmembrane region" description="Helical" evidence="7">
    <location>
        <begin position="61"/>
        <end position="85"/>
    </location>
</feature>
<sequence length="455" mass="47507">MNESVRQAVDGPREGRTVRPWKIAAATLIGVSIEWFDYGIYGFAAAVVFPTAFFPELDPAVAILASFATLAVGSLGRPFGALLFGHIGDRYGRRRSMVLSLTLMGAMTVAVGLLPTYAQIGALAPILLLLVRIAQSLAVGGEWGSALLFAVESAPPERRAFFGSFTQMGSGLGAFMTAGAFSLIGLLGDQAVLEWAWRLPFLASIVLIVLGLLIRTQLPETEVFTEDEQIEETRKRPPILALLKDHWAVALLSIGAFLVPVSGYYIVGSFFASYATGTLGLSTGAIASAGLLSSLVSIVATPIAAILADRIGVRRMTVIGLALHLVIALPIFLLLDQGTVLAFTLAGALGMLISTLAYSTVGTLVAGWYPTGVRQTGVSLTYQITGVIGGLMPALSQTLSIAGHGGWALVALLFAAMSAISLVSVLLKRSAGYLDLKGSNSIGTIAPAVQGEGLA</sequence>
<evidence type="ECO:0000256" key="2">
    <source>
        <dbReference type="ARBA" id="ARBA00022448"/>
    </source>
</evidence>
<feature type="transmembrane region" description="Helical" evidence="7">
    <location>
        <begin position="97"/>
        <end position="120"/>
    </location>
</feature>
<feature type="transmembrane region" description="Helical" evidence="7">
    <location>
        <begin position="407"/>
        <end position="427"/>
    </location>
</feature>
<feature type="transmembrane region" description="Helical" evidence="7">
    <location>
        <begin position="380"/>
        <end position="401"/>
    </location>
</feature>
<reference evidence="9 10" key="1">
    <citation type="submission" date="2023-07" db="EMBL/GenBank/DDBJ databases">
        <title>Sorghum-associated microbial communities from plants grown in Nebraska, USA.</title>
        <authorList>
            <person name="Schachtman D."/>
        </authorList>
    </citation>
    <scope>NUCLEOTIDE SEQUENCE [LARGE SCALE GENOMIC DNA]</scope>
    <source>
        <strain evidence="9 10">2980</strain>
    </source>
</reference>
<keyword evidence="10" id="KW-1185">Reference proteome</keyword>
<dbReference type="InterPro" id="IPR005828">
    <property type="entry name" value="MFS_sugar_transport-like"/>
</dbReference>
<feature type="transmembrane region" description="Helical" evidence="7">
    <location>
        <begin position="195"/>
        <end position="214"/>
    </location>
</feature>
<evidence type="ECO:0000259" key="8">
    <source>
        <dbReference type="PROSITE" id="PS50850"/>
    </source>
</evidence>
<feature type="transmembrane region" description="Helical" evidence="7">
    <location>
        <begin position="23"/>
        <end position="49"/>
    </location>
</feature>
<feature type="transmembrane region" description="Helical" evidence="7">
    <location>
        <begin position="161"/>
        <end position="183"/>
    </location>
</feature>
<keyword evidence="4 7" id="KW-0812">Transmembrane</keyword>
<dbReference type="PROSITE" id="PS50850">
    <property type="entry name" value="MFS"/>
    <property type="match status" value="1"/>
</dbReference>
<dbReference type="Gene3D" id="1.20.1250.20">
    <property type="entry name" value="MFS general substrate transporter like domains"/>
    <property type="match status" value="2"/>
</dbReference>
<dbReference type="RefSeq" id="WP_310016729.1">
    <property type="nucleotide sequence ID" value="NZ_JAVDUM010000001.1"/>
</dbReference>
<feature type="transmembrane region" description="Helical" evidence="7">
    <location>
        <begin position="246"/>
        <end position="267"/>
    </location>
</feature>
<gene>
    <name evidence="9" type="ORF">J2Y69_000262</name>
</gene>
<evidence type="ECO:0000256" key="1">
    <source>
        <dbReference type="ARBA" id="ARBA00004651"/>
    </source>
</evidence>
<dbReference type="InterPro" id="IPR020846">
    <property type="entry name" value="MFS_dom"/>
</dbReference>
<feature type="transmembrane region" description="Helical" evidence="7">
    <location>
        <begin position="279"/>
        <end position="306"/>
    </location>
</feature>
<evidence type="ECO:0000256" key="5">
    <source>
        <dbReference type="ARBA" id="ARBA00022989"/>
    </source>
</evidence>
<dbReference type="PANTHER" id="PTHR43045:SF1">
    <property type="entry name" value="SHIKIMATE TRANSPORTER"/>
    <property type="match status" value="1"/>
</dbReference>
<evidence type="ECO:0000313" key="9">
    <source>
        <dbReference type="EMBL" id="MDR6865680.1"/>
    </source>
</evidence>
<keyword evidence="5 7" id="KW-1133">Transmembrane helix</keyword>
<proteinExistence type="predicted"/>
<dbReference type="SUPFAM" id="SSF103473">
    <property type="entry name" value="MFS general substrate transporter"/>
    <property type="match status" value="1"/>
</dbReference>
<name>A0ABU1S818_9MICO</name>
<organism evidence="9 10">
    <name type="scientific">Microbacterium resistens</name>
    <dbReference type="NCBI Taxonomy" id="156977"/>
    <lineage>
        <taxon>Bacteria</taxon>
        <taxon>Bacillati</taxon>
        <taxon>Actinomycetota</taxon>
        <taxon>Actinomycetes</taxon>
        <taxon>Micrococcales</taxon>
        <taxon>Microbacteriaceae</taxon>
        <taxon>Microbacterium</taxon>
    </lineage>
</organism>
<dbReference type="Proteomes" id="UP001259347">
    <property type="component" value="Unassembled WGS sequence"/>
</dbReference>
<comment type="caution">
    <text evidence="9">The sequence shown here is derived from an EMBL/GenBank/DDBJ whole genome shotgun (WGS) entry which is preliminary data.</text>
</comment>
<evidence type="ECO:0000313" key="10">
    <source>
        <dbReference type="Proteomes" id="UP001259347"/>
    </source>
</evidence>
<dbReference type="InterPro" id="IPR011701">
    <property type="entry name" value="MFS"/>
</dbReference>
<evidence type="ECO:0000256" key="7">
    <source>
        <dbReference type="SAM" id="Phobius"/>
    </source>
</evidence>
<keyword evidence="2" id="KW-0813">Transport</keyword>